<dbReference type="InterPro" id="IPR006195">
    <property type="entry name" value="aa-tRNA-synth_II"/>
</dbReference>
<evidence type="ECO:0000259" key="12">
    <source>
        <dbReference type="PROSITE" id="PS50862"/>
    </source>
</evidence>
<evidence type="ECO:0000256" key="4">
    <source>
        <dbReference type="ARBA" id="ARBA00022598"/>
    </source>
</evidence>
<feature type="binding site" evidence="11">
    <location>
        <begin position="395"/>
        <end position="397"/>
    </location>
    <ligand>
        <name>L-phenylalanine</name>
        <dbReference type="ChEBI" id="CHEBI:58095"/>
    </ligand>
</feature>
<dbReference type="GO" id="GO:0000287">
    <property type="term" value="F:magnesium ion binding"/>
    <property type="evidence" value="ECO:0007669"/>
    <property type="project" value="UniProtKB-UniRule"/>
</dbReference>
<evidence type="ECO:0000313" key="13">
    <source>
        <dbReference type="EMBL" id="OSM02104.1"/>
    </source>
</evidence>
<dbReference type="EMBL" id="LVJN01000020">
    <property type="protein sequence ID" value="OSM02104.1"/>
    <property type="molecule type" value="Genomic_DNA"/>
</dbReference>
<dbReference type="RefSeq" id="WP_158089554.1">
    <property type="nucleotide sequence ID" value="NZ_LVJN01000020.1"/>
</dbReference>
<feature type="binding site" evidence="11">
    <location>
        <position position="461"/>
    </location>
    <ligand>
        <name>L-phenylalanine</name>
        <dbReference type="ChEBI" id="CHEBI:58095"/>
    </ligand>
</feature>
<dbReference type="PROSITE" id="PS50862">
    <property type="entry name" value="AA_TRNA_LIGASE_II"/>
    <property type="match status" value="1"/>
</dbReference>
<keyword evidence="10 11" id="KW-0030">Aminoacyl-tRNA synthetase</keyword>
<dbReference type="EC" id="6.1.1.20" evidence="11"/>
<dbReference type="GO" id="GO:0006432">
    <property type="term" value="P:phenylalanyl-tRNA aminoacylation"/>
    <property type="evidence" value="ECO:0007669"/>
    <property type="project" value="UniProtKB-UniRule"/>
</dbReference>
<dbReference type="PANTHER" id="PTHR11538">
    <property type="entry name" value="PHENYLALANYL-TRNA SYNTHETASE"/>
    <property type="match status" value="1"/>
</dbReference>
<feature type="binding site" evidence="11">
    <location>
        <position position="356"/>
    </location>
    <ligand>
        <name>L-phenylalanine</name>
        <dbReference type="ChEBI" id="CHEBI:58095"/>
    </ligand>
</feature>
<dbReference type="GO" id="GO:0005737">
    <property type="term" value="C:cytoplasm"/>
    <property type="evidence" value="ECO:0007669"/>
    <property type="project" value="UniProtKB-SubCell"/>
</dbReference>
<dbReference type="PANTHER" id="PTHR11538:SF40">
    <property type="entry name" value="PHENYLALANINE--TRNA LIGASE ALPHA SUBUNIT"/>
    <property type="match status" value="1"/>
</dbReference>
<comment type="subcellular location">
    <subcellularLocation>
        <location evidence="1 11">Cytoplasm</location>
    </subcellularLocation>
</comment>
<reference evidence="13 14" key="1">
    <citation type="journal article" date="2016" name="BMC Genomics">
        <title>Combined genomic and structural analyses of a cultured magnetotactic bacterium reveals its niche adaptation to a dynamic environment.</title>
        <authorList>
            <person name="Araujo A.C."/>
            <person name="Morillo V."/>
            <person name="Cypriano J."/>
            <person name="Teixeira L.C."/>
            <person name="Leao P."/>
            <person name="Lyra S."/>
            <person name="Almeida L.G."/>
            <person name="Bazylinski D.A."/>
            <person name="Vasconcellos A.T."/>
            <person name="Abreu F."/>
            <person name="Lins U."/>
        </authorList>
    </citation>
    <scope>NUCLEOTIDE SEQUENCE [LARGE SCALE GENOMIC DNA]</scope>
    <source>
        <strain evidence="13 14">IT-1</strain>
    </source>
</reference>
<dbReference type="AlphaFoldDB" id="A0A1Y2K4Q3"/>
<evidence type="ECO:0000256" key="7">
    <source>
        <dbReference type="ARBA" id="ARBA00022840"/>
    </source>
</evidence>
<dbReference type="SUPFAM" id="SSF55681">
    <property type="entry name" value="Class II aaRS and biotin synthetases"/>
    <property type="match status" value="1"/>
</dbReference>
<comment type="subunit">
    <text evidence="11">Tetramer of two alpha and two beta subunits.</text>
</comment>
<dbReference type="NCBIfam" id="TIGR00468">
    <property type="entry name" value="pheS"/>
    <property type="match status" value="1"/>
</dbReference>
<comment type="cofactor">
    <cofactor evidence="11">
        <name>Mg(2+)</name>
        <dbReference type="ChEBI" id="CHEBI:18420"/>
    </cofactor>
    <text evidence="11">Binds 2 magnesium ions per tetramer.</text>
</comment>
<feature type="binding site" evidence="11">
    <location>
        <position position="437"/>
    </location>
    <ligand>
        <name>Mg(2+)</name>
        <dbReference type="ChEBI" id="CHEBI:18420"/>
        <note>ligand shared with heterodimeric partner</note>
    </ligand>
</feature>
<evidence type="ECO:0000256" key="6">
    <source>
        <dbReference type="ARBA" id="ARBA00022741"/>
    </source>
</evidence>
<keyword evidence="5 11" id="KW-0479">Metal-binding</keyword>
<dbReference type="NCBIfam" id="NF003210">
    <property type="entry name" value="PRK04172.1"/>
    <property type="match status" value="1"/>
</dbReference>
<keyword evidence="6 11" id="KW-0547">Nucleotide-binding</keyword>
<dbReference type="InterPro" id="IPR045864">
    <property type="entry name" value="aa-tRNA-synth_II/BPL/LPL"/>
</dbReference>
<dbReference type="CDD" id="cd00496">
    <property type="entry name" value="PheRS_alpha_core"/>
    <property type="match status" value="1"/>
</dbReference>
<dbReference type="GO" id="GO:0004826">
    <property type="term" value="F:phenylalanine-tRNA ligase activity"/>
    <property type="evidence" value="ECO:0007669"/>
    <property type="project" value="UniProtKB-UniRule"/>
</dbReference>
<evidence type="ECO:0000256" key="5">
    <source>
        <dbReference type="ARBA" id="ARBA00022723"/>
    </source>
</evidence>
<dbReference type="SUPFAM" id="SSF46785">
    <property type="entry name" value="Winged helix' DNA-binding domain"/>
    <property type="match status" value="1"/>
</dbReference>
<evidence type="ECO:0000256" key="11">
    <source>
        <dbReference type="HAMAP-Rule" id="MF_00282"/>
    </source>
</evidence>
<keyword evidence="9 11" id="KW-0648">Protein biosynthesis</keyword>
<evidence type="ECO:0000256" key="10">
    <source>
        <dbReference type="ARBA" id="ARBA00023146"/>
    </source>
</evidence>
<comment type="catalytic activity">
    <reaction evidence="11">
        <text>tRNA(Phe) + L-phenylalanine + ATP = L-phenylalanyl-tRNA(Phe) + AMP + diphosphate + H(+)</text>
        <dbReference type="Rhea" id="RHEA:19413"/>
        <dbReference type="Rhea" id="RHEA-COMP:9668"/>
        <dbReference type="Rhea" id="RHEA-COMP:9699"/>
        <dbReference type="ChEBI" id="CHEBI:15378"/>
        <dbReference type="ChEBI" id="CHEBI:30616"/>
        <dbReference type="ChEBI" id="CHEBI:33019"/>
        <dbReference type="ChEBI" id="CHEBI:58095"/>
        <dbReference type="ChEBI" id="CHEBI:78442"/>
        <dbReference type="ChEBI" id="CHEBI:78531"/>
        <dbReference type="ChEBI" id="CHEBI:456215"/>
        <dbReference type="EC" id="6.1.1.20"/>
    </reaction>
</comment>
<organism evidence="13 14">
    <name type="scientific">Magnetofaba australis IT-1</name>
    <dbReference type="NCBI Taxonomy" id="1434232"/>
    <lineage>
        <taxon>Bacteria</taxon>
        <taxon>Pseudomonadati</taxon>
        <taxon>Pseudomonadota</taxon>
        <taxon>Magnetococcia</taxon>
        <taxon>Magnetococcales</taxon>
        <taxon>Magnetococcaceae</taxon>
        <taxon>Magnetofaba</taxon>
    </lineage>
</organism>
<dbReference type="HAMAP" id="MF_00282">
    <property type="entry name" value="Phe_tRNA_synth_alpha2"/>
    <property type="match status" value="1"/>
</dbReference>
<dbReference type="InterPro" id="IPR002319">
    <property type="entry name" value="Phenylalanyl-tRNA_Synthase"/>
</dbReference>
<dbReference type="GO" id="GO:0005524">
    <property type="term" value="F:ATP binding"/>
    <property type="evidence" value="ECO:0007669"/>
    <property type="project" value="UniProtKB-UniRule"/>
</dbReference>
<feature type="binding site" evidence="11">
    <location>
        <position position="435"/>
    </location>
    <ligand>
        <name>L-phenylalanine</name>
        <dbReference type="ChEBI" id="CHEBI:58095"/>
    </ligand>
</feature>
<dbReference type="Pfam" id="PF01409">
    <property type="entry name" value="tRNA-synt_2d"/>
    <property type="match status" value="1"/>
</dbReference>
<comment type="similarity">
    <text evidence="2 11">Belongs to the class-II aminoacyl-tRNA synthetase family. Phe-tRNA synthetase alpha subunit type 2 subfamily.</text>
</comment>
<dbReference type="OrthoDB" id="9800719at2"/>
<evidence type="ECO:0000256" key="8">
    <source>
        <dbReference type="ARBA" id="ARBA00022842"/>
    </source>
</evidence>
<gene>
    <name evidence="11 13" type="primary">pheS</name>
    <name evidence="13" type="ORF">MAIT1_02193</name>
</gene>
<dbReference type="GO" id="GO:0000049">
    <property type="term" value="F:tRNA binding"/>
    <property type="evidence" value="ECO:0007669"/>
    <property type="project" value="InterPro"/>
</dbReference>
<keyword evidence="4 11" id="KW-0436">Ligase</keyword>
<dbReference type="InterPro" id="IPR022917">
    <property type="entry name" value="Phe_tRNA_ligase_alpha_bac/arc"/>
</dbReference>
<evidence type="ECO:0000256" key="2">
    <source>
        <dbReference type="ARBA" id="ARBA00006703"/>
    </source>
</evidence>
<accession>A0A1Y2K4Q3</accession>
<comment type="caution">
    <text evidence="13">The sequence shown here is derived from an EMBL/GenBank/DDBJ whole genome shotgun (WGS) entry which is preliminary data.</text>
</comment>
<evidence type="ECO:0000256" key="1">
    <source>
        <dbReference type="ARBA" id="ARBA00004496"/>
    </source>
</evidence>
<keyword evidence="7 11" id="KW-0067">ATP-binding</keyword>
<evidence type="ECO:0000313" key="14">
    <source>
        <dbReference type="Proteomes" id="UP000194003"/>
    </source>
</evidence>
<dbReference type="InterPro" id="IPR004529">
    <property type="entry name" value="Phe-tRNA-synth_IIc_asu"/>
</dbReference>
<evidence type="ECO:0000256" key="3">
    <source>
        <dbReference type="ARBA" id="ARBA00022490"/>
    </source>
</evidence>
<sequence length="513" mass="57510">MKQIPELDFRILDFLSQQEGLTPLDQIVAALQLDQSQVAAVTKLRAEAGELVTEERVWTEYGVGKKAKGFDGGILPERRILKTLMKLGREAEIPAVAEVSGLDAKEVGQSLRWLKQKGWMEQKGKTLAITDAGEKAFEAWPEALDDEKLFKVLWDEGGWLDADALTGSDVDLDAALKALNGRGGVVDLRERKAIRVGLSEAGRAMMADGVQPVMLANQLTPDMLRDGSWRNYQFRPYDVTLDSFKVAPGKVHPLIRMMEKTRRVFLEMGFEEIESGYVDSSFWVFDALFQPQDHPAREMQDTFYVSNPGICDLPEGPKVEAVRATHENGGETGSIGWRYDWSARVASTPVLRTHTTAATIRALGENPNPPRKIFCVGPVFRRETVDYKHLPMFHQVEGVVVDKEASFAQLLGILKVFYGKMGFDKLQFRPAYFPYTEPSVEIFVWLEGKQDWVELGGAGMFRPEVTEPMGCQTPVLAWGLGLERLAMISYGLSNLSQLYQARLNWLEEESLCP</sequence>
<evidence type="ECO:0000256" key="9">
    <source>
        <dbReference type="ARBA" id="ARBA00022917"/>
    </source>
</evidence>
<proteinExistence type="inferred from homology"/>
<name>A0A1Y2K4Q3_9PROT</name>
<dbReference type="Proteomes" id="UP000194003">
    <property type="component" value="Unassembled WGS sequence"/>
</dbReference>
<dbReference type="STRING" id="1434232.MAIT1_02193"/>
<protein>
    <recommendedName>
        <fullName evidence="11">Phenylalanine--tRNA ligase alpha subunit</fullName>
        <ecNumber evidence="11">6.1.1.20</ecNumber>
    </recommendedName>
    <alternativeName>
        <fullName evidence="11">Phenylalanyl-tRNA synthetase alpha subunit</fullName>
        <shortName evidence="11">PheRS</shortName>
    </alternativeName>
</protein>
<keyword evidence="8 11" id="KW-0460">Magnesium</keyword>
<dbReference type="Gene3D" id="3.30.930.10">
    <property type="entry name" value="Bira Bifunctional Protein, Domain 2"/>
    <property type="match status" value="1"/>
</dbReference>
<keyword evidence="3 11" id="KW-0963">Cytoplasm</keyword>
<feature type="domain" description="Aminoacyl-transfer RNA synthetases class-II family profile" evidence="12">
    <location>
        <begin position="256"/>
        <end position="513"/>
    </location>
</feature>
<dbReference type="InterPro" id="IPR036390">
    <property type="entry name" value="WH_DNA-bd_sf"/>
</dbReference>
<keyword evidence="14" id="KW-1185">Reference proteome</keyword>